<evidence type="ECO:0000256" key="1">
    <source>
        <dbReference type="SAM" id="MobiDB-lite"/>
    </source>
</evidence>
<dbReference type="WBParaSite" id="OFLC_0001188001-mRNA-1">
    <property type="protein sequence ID" value="OFLC_0001188001-mRNA-1"/>
    <property type="gene ID" value="OFLC_0001188001"/>
</dbReference>
<reference evidence="2 3" key="2">
    <citation type="submission" date="2018-11" db="EMBL/GenBank/DDBJ databases">
        <authorList>
            <consortium name="Pathogen Informatics"/>
        </authorList>
    </citation>
    <scope>NUCLEOTIDE SEQUENCE [LARGE SCALE GENOMIC DNA]</scope>
</reference>
<protein>
    <submittedName>
        <fullName evidence="4">Iwr1 domain-containing protein</fullName>
    </submittedName>
</protein>
<feature type="region of interest" description="Disordered" evidence="1">
    <location>
        <begin position="1"/>
        <end position="35"/>
    </location>
</feature>
<dbReference type="Proteomes" id="UP000267606">
    <property type="component" value="Unassembled WGS sequence"/>
</dbReference>
<feature type="compositionally biased region" description="Basic and acidic residues" evidence="1">
    <location>
        <begin position="22"/>
        <end position="35"/>
    </location>
</feature>
<dbReference type="EMBL" id="UZAJ01017731">
    <property type="protein sequence ID" value="VDO80046.1"/>
    <property type="molecule type" value="Genomic_DNA"/>
</dbReference>
<feature type="region of interest" description="Disordered" evidence="1">
    <location>
        <begin position="93"/>
        <end position="156"/>
    </location>
</feature>
<organism evidence="4">
    <name type="scientific">Onchocerca flexuosa</name>
    <dbReference type="NCBI Taxonomy" id="387005"/>
    <lineage>
        <taxon>Eukaryota</taxon>
        <taxon>Metazoa</taxon>
        <taxon>Ecdysozoa</taxon>
        <taxon>Nematoda</taxon>
        <taxon>Chromadorea</taxon>
        <taxon>Rhabditida</taxon>
        <taxon>Spirurina</taxon>
        <taxon>Spiruromorpha</taxon>
        <taxon>Filarioidea</taxon>
        <taxon>Onchocercidae</taxon>
        <taxon>Onchocerca</taxon>
    </lineage>
</organism>
<evidence type="ECO:0000313" key="2">
    <source>
        <dbReference type="EMBL" id="VDO80046.1"/>
    </source>
</evidence>
<gene>
    <name evidence="2" type="ORF">OFLC_LOCUS11876</name>
</gene>
<dbReference type="AlphaFoldDB" id="A0A183HWL8"/>
<sequence>MLIQTGNKADDPEDIVDDDEIKDSSSSHSHSSEHEGSIFGLLSDYIFSNAVREQIQPGTSKCAVFMTADEVKDENALDHDDLEQCFETTEKIGDDHINAVNMDDEEEMTDTNHERNDDDSDKDEDKQAGPSRPRRIMLSSDEEDNIDTAPAAPKSR</sequence>
<dbReference type="STRING" id="387005.A0A183HWL8"/>
<reference evidence="4" key="1">
    <citation type="submission" date="2016-06" db="UniProtKB">
        <authorList>
            <consortium name="WormBaseParasite"/>
        </authorList>
    </citation>
    <scope>IDENTIFICATION</scope>
</reference>
<evidence type="ECO:0000313" key="4">
    <source>
        <dbReference type="WBParaSite" id="OFLC_0001188001-mRNA-1"/>
    </source>
</evidence>
<evidence type="ECO:0000313" key="3">
    <source>
        <dbReference type="Proteomes" id="UP000267606"/>
    </source>
</evidence>
<name>A0A183HWL8_9BILA</name>
<keyword evidence="3" id="KW-1185">Reference proteome</keyword>
<proteinExistence type="predicted"/>
<feature type="compositionally biased region" description="Acidic residues" evidence="1">
    <location>
        <begin position="11"/>
        <end position="21"/>
    </location>
</feature>
<accession>A0A183HWL8</accession>